<dbReference type="EMBL" id="QRGR01000009">
    <property type="protein sequence ID" value="RDV15368.1"/>
    <property type="molecule type" value="Genomic_DNA"/>
</dbReference>
<dbReference type="OrthoDB" id="5171393at2"/>
<dbReference type="InterPro" id="IPR013747">
    <property type="entry name" value="ACP_syn_III_C"/>
</dbReference>
<keyword evidence="2" id="KW-0012">Acyltransferase</keyword>
<organism evidence="5 6">
    <name type="scientific">Pontibacter diazotrophicus</name>
    <dbReference type="NCBI Taxonomy" id="1400979"/>
    <lineage>
        <taxon>Bacteria</taxon>
        <taxon>Pseudomonadati</taxon>
        <taxon>Bacteroidota</taxon>
        <taxon>Cytophagia</taxon>
        <taxon>Cytophagales</taxon>
        <taxon>Hymenobacteraceae</taxon>
        <taxon>Pontibacter</taxon>
    </lineage>
</organism>
<protein>
    <submittedName>
        <fullName evidence="5">3-oxoacyl-ACP synthase</fullName>
    </submittedName>
</protein>
<reference evidence="6" key="1">
    <citation type="submission" date="2018-08" db="EMBL/GenBank/DDBJ databases">
        <authorList>
            <person name="Liu Z.-W."/>
            <person name="Du Z.-J."/>
        </authorList>
    </citation>
    <scope>NUCLEOTIDE SEQUENCE [LARGE SCALE GENOMIC DNA]</scope>
    <source>
        <strain evidence="6">H4X</strain>
    </source>
</reference>
<name>A0A3D8LD76_9BACT</name>
<evidence type="ECO:0000259" key="4">
    <source>
        <dbReference type="Pfam" id="PF08545"/>
    </source>
</evidence>
<proteinExistence type="predicted"/>
<keyword evidence="6" id="KW-1185">Reference proteome</keyword>
<dbReference type="GO" id="GO:0004315">
    <property type="term" value="F:3-oxoacyl-[acyl-carrier-protein] synthase activity"/>
    <property type="evidence" value="ECO:0007669"/>
    <property type="project" value="InterPro"/>
</dbReference>
<dbReference type="GO" id="GO:0006633">
    <property type="term" value="P:fatty acid biosynthetic process"/>
    <property type="evidence" value="ECO:0007669"/>
    <property type="project" value="InterPro"/>
</dbReference>
<evidence type="ECO:0000256" key="1">
    <source>
        <dbReference type="ARBA" id="ARBA00022679"/>
    </source>
</evidence>
<dbReference type="InterPro" id="IPR016039">
    <property type="entry name" value="Thiolase-like"/>
</dbReference>
<dbReference type="RefSeq" id="WP_115565386.1">
    <property type="nucleotide sequence ID" value="NZ_QRGR01000009.1"/>
</dbReference>
<evidence type="ECO:0000313" key="6">
    <source>
        <dbReference type="Proteomes" id="UP000256708"/>
    </source>
</evidence>
<gene>
    <name evidence="5" type="ORF">DXT99_09930</name>
</gene>
<feature type="domain" description="Beta-ketoacyl-[acyl-carrier-protein] synthase III C-terminal" evidence="3">
    <location>
        <begin position="246"/>
        <end position="340"/>
    </location>
</feature>
<dbReference type="GO" id="GO:0044550">
    <property type="term" value="P:secondary metabolite biosynthetic process"/>
    <property type="evidence" value="ECO:0007669"/>
    <property type="project" value="TreeGrafter"/>
</dbReference>
<dbReference type="InterPro" id="IPR013751">
    <property type="entry name" value="ACP_syn_III_N"/>
</dbReference>
<dbReference type="Proteomes" id="UP000256708">
    <property type="component" value="Unassembled WGS sequence"/>
</dbReference>
<feature type="domain" description="Beta-ketoacyl-[acyl-carrier-protein] synthase III N-terminal" evidence="4">
    <location>
        <begin position="117"/>
        <end position="203"/>
    </location>
</feature>
<dbReference type="SUPFAM" id="SSF53901">
    <property type="entry name" value="Thiolase-like"/>
    <property type="match status" value="2"/>
</dbReference>
<evidence type="ECO:0000256" key="2">
    <source>
        <dbReference type="ARBA" id="ARBA00023315"/>
    </source>
</evidence>
<evidence type="ECO:0000313" key="5">
    <source>
        <dbReference type="EMBL" id="RDV15368.1"/>
    </source>
</evidence>
<keyword evidence="1" id="KW-0808">Transferase</keyword>
<dbReference type="PANTHER" id="PTHR34069:SF2">
    <property type="entry name" value="BETA-KETOACYL-[ACYL-CARRIER-PROTEIN] SYNTHASE III"/>
    <property type="match status" value="1"/>
</dbReference>
<dbReference type="Pfam" id="PF08545">
    <property type="entry name" value="ACP_syn_III"/>
    <property type="match status" value="1"/>
</dbReference>
<comment type="caution">
    <text evidence="5">The sequence shown here is derived from an EMBL/GenBank/DDBJ whole genome shotgun (WGS) entry which is preliminary data.</text>
</comment>
<dbReference type="PANTHER" id="PTHR34069">
    <property type="entry name" value="3-OXOACYL-[ACYL-CARRIER-PROTEIN] SYNTHASE 3"/>
    <property type="match status" value="1"/>
</dbReference>
<feature type="domain" description="Beta-ketoacyl-[acyl-carrier-protein] synthase III C-terminal" evidence="3">
    <location>
        <begin position="584"/>
        <end position="671"/>
    </location>
</feature>
<dbReference type="AlphaFoldDB" id="A0A3D8LD76"/>
<evidence type="ECO:0000259" key="3">
    <source>
        <dbReference type="Pfam" id="PF08541"/>
    </source>
</evidence>
<sequence length="672" mass="72502">MDQEQNTIIESIGIYLPPQSVSTTEVLQGCKSQSCFPLEKVSGIISRRMAGQQEFSIDLAKKAVSDCLEKSAYLPADIDLLICCNISRYDALDTVSFEPCTSVKLRNLFGFCNALAFDITNACAGMFTGIYLVNALLQTGAIRRAMLVSGEYITHLTRTAQREMDGFMDPRLACLTLGDAGAALILEKSADNKSGFQGIDLQTFGRYSPYCVAKTSAHGGWIMHTDSVNLTDVAIKSGAAAALDVLQRAGWSPADIQHLVLHQTSKLTLNSAKNEINSLLSNDILHDGNTVNNLEQRGNTASTSHFIAIADQIRENKMQSGDKVVFGISASGLTVGTALYVFDDLPDRLRQTGAQKGKIIKEPATVHANPQSKCHTPGIRMESIGTLPEGTINNTDSLALQQSAATNCLENSSYQCNDIGLLIHSGVYRSDYLLEPAFAALLAGKLNMNASYGGQEQKKTLAFDVFNGSVGFLNACYVAQQTIQAGMSKAAMIVATEVENNATLFPDKLLGVCETASAVILDAHPENNRGFSRFLFHYHTESLDAYTSYCSTADVKPFLHFEKEPDIEDKYLAYIEPAVEELLQLEGLKASQIDKVFPPQISSAFIARLGTQLALPSEKFVDVVGAGSDLFSSSIPYGMAYALENGLVKPGDTGLLIAVGSGIQVGCAVYRF</sequence>
<dbReference type="Gene3D" id="3.40.47.10">
    <property type="match status" value="4"/>
</dbReference>
<dbReference type="Pfam" id="PF08541">
    <property type="entry name" value="ACP_syn_III_C"/>
    <property type="match status" value="2"/>
</dbReference>
<accession>A0A3D8LD76</accession>